<gene>
    <name evidence="1" type="ORF">ERS852480_05186</name>
    <name evidence="2" type="ORF">NCTC11224_04818</name>
</gene>
<evidence type="ECO:0000313" key="3">
    <source>
        <dbReference type="Proteomes" id="UP000095512"/>
    </source>
</evidence>
<reference evidence="2 4" key="2">
    <citation type="submission" date="2018-06" db="EMBL/GenBank/DDBJ databases">
        <authorList>
            <consortium name="Pathogen Informatics"/>
            <person name="Doyle S."/>
        </authorList>
    </citation>
    <scope>NUCLEOTIDE SEQUENCE [LARGE SCALE GENOMIC DNA]</scope>
    <source>
        <strain evidence="2 4">NCTC11224</strain>
    </source>
</reference>
<proteinExistence type="predicted"/>
<protein>
    <submittedName>
        <fullName evidence="1">Uncharacterized protein</fullName>
    </submittedName>
</protein>
<dbReference type="AlphaFoldDB" id="A0A174UMR2"/>
<evidence type="ECO:0000313" key="2">
    <source>
        <dbReference type="EMBL" id="SQB15734.1"/>
    </source>
</evidence>
<name>A0A174UMR2_9FIRM</name>
<dbReference type="RefSeq" id="WP_057573159.1">
    <property type="nucleotide sequence ID" value="NZ_JAIWZC010000001.1"/>
</dbReference>
<dbReference type="EMBL" id="CZAB01000119">
    <property type="protein sequence ID" value="CUQ22161.1"/>
    <property type="molecule type" value="Genomic_DNA"/>
</dbReference>
<accession>A0A174UMR2</accession>
<keyword evidence="4" id="KW-1185">Reference proteome</keyword>
<evidence type="ECO:0000313" key="1">
    <source>
        <dbReference type="EMBL" id="CUQ22161.1"/>
    </source>
</evidence>
<dbReference type="Proteomes" id="UP000095512">
    <property type="component" value="Unassembled WGS sequence"/>
</dbReference>
<reference evidence="1 3" key="1">
    <citation type="submission" date="2015-09" db="EMBL/GenBank/DDBJ databases">
        <authorList>
            <consortium name="Pathogen Informatics"/>
        </authorList>
    </citation>
    <scope>NUCLEOTIDE SEQUENCE [LARGE SCALE GENOMIC DNA]</scope>
    <source>
        <strain evidence="1 3">2789STDY5834865</strain>
    </source>
</reference>
<dbReference type="EMBL" id="UAVW01000018">
    <property type="protein sequence ID" value="SQB15734.1"/>
    <property type="molecule type" value="Genomic_DNA"/>
</dbReference>
<organism evidence="1 3">
    <name type="scientific">Enterocloster clostridioformis</name>
    <dbReference type="NCBI Taxonomy" id="1531"/>
    <lineage>
        <taxon>Bacteria</taxon>
        <taxon>Bacillati</taxon>
        <taxon>Bacillota</taxon>
        <taxon>Clostridia</taxon>
        <taxon>Lachnospirales</taxon>
        <taxon>Lachnospiraceae</taxon>
        <taxon>Enterocloster</taxon>
    </lineage>
</organism>
<dbReference type="Proteomes" id="UP000251853">
    <property type="component" value="Unassembled WGS sequence"/>
</dbReference>
<sequence>MECVPGLLLEFLETLPKKDEHTRLSFLLLSGFAEGCQLRCGEEFLAKLPEYLGVRYGGCLVKGDNFGIRMLDDEKQKHVTKPYQAMGELFAKGDGFFREEAKKFTDPEYFSLPVRWMMQFV</sequence>
<evidence type="ECO:0000313" key="4">
    <source>
        <dbReference type="Proteomes" id="UP000251853"/>
    </source>
</evidence>